<keyword evidence="1" id="KW-0378">Hydrolase</keyword>
<dbReference type="PANTHER" id="PTHR43798:SF31">
    <property type="entry name" value="AB HYDROLASE SUPERFAMILY PROTEIN YCLE"/>
    <property type="match status" value="1"/>
</dbReference>
<proteinExistence type="predicted"/>
<feature type="domain" description="AB hydrolase-1" evidence="2">
    <location>
        <begin position="23"/>
        <end position="246"/>
    </location>
</feature>
<dbReference type="InterPro" id="IPR029058">
    <property type="entry name" value="AB_hydrolase_fold"/>
</dbReference>
<dbReference type="InterPro" id="IPR050266">
    <property type="entry name" value="AB_hydrolase_sf"/>
</dbReference>
<sequence length="265" mass="27589">MEETTVRAGSVELRVRRTGSGEPLLLLHGVTDSGACWSRVAADLADGFAVVAADARGHGRSSRIGQGFGVEDQVEDAAAVLRATADGPVAVWGHSMGAATAAALAAAHPELVSRVVLEDPPFSEDGDDGPSLEEVRGGIGRMLAEVRAAAPADRIRLARASNPDWDAAELPGWVESKLQFDDQVLDEPIIGGDWRATAERIEAPVLLVTGDPDRGAIVTPSTAAAFAALHPGTALLRFPGAGHNVHREAYDEVLAAVRDFLGSGN</sequence>
<dbReference type="SUPFAM" id="SSF53474">
    <property type="entry name" value="alpha/beta-Hydrolases"/>
    <property type="match status" value="1"/>
</dbReference>
<dbReference type="PANTHER" id="PTHR43798">
    <property type="entry name" value="MONOACYLGLYCEROL LIPASE"/>
    <property type="match status" value="1"/>
</dbReference>
<protein>
    <submittedName>
        <fullName evidence="3">Lipase</fullName>
    </submittedName>
</protein>
<keyword evidence="4" id="KW-1185">Reference proteome</keyword>
<comment type="caution">
    <text evidence="3">The sequence shown here is derived from an EMBL/GenBank/DDBJ whole genome shotgun (WGS) entry which is preliminary data.</text>
</comment>
<gene>
    <name evidence="3" type="ORF">CLV52_2950</name>
</gene>
<dbReference type="RefSeq" id="WP_162850867.1">
    <property type="nucleotide sequence ID" value="NZ_BAAARP010000001.1"/>
</dbReference>
<evidence type="ECO:0000256" key="1">
    <source>
        <dbReference type="ARBA" id="ARBA00022801"/>
    </source>
</evidence>
<evidence type="ECO:0000259" key="2">
    <source>
        <dbReference type="Pfam" id="PF00561"/>
    </source>
</evidence>
<accession>A0A4R7FIE3</accession>
<dbReference type="PRINTS" id="PR00111">
    <property type="entry name" value="ABHYDROLASE"/>
</dbReference>
<organism evidence="3 4">
    <name type="scientific">Amnibacterium kyonggiense</name>
    <dbReference type="NCBI Taxonomy" id="595671"/>
    <lineage>
        <taxon>Bacteria</taxon>
        <taxon>Bacillati</taxon>
        <taxon>Actinomycetota</taxon>
        <taxon>Actinomycetes</taxon>
        <taxon>Micrococcales</taxon>
        <taxon>Microbacteriaceae</taxon>
        <taxon>Amnibacterium</taxon>
    </lineage>
</organism>
<dbReference type="Proteomes" id="UP000295344">
    <property type="component" value="Unassembled WGS sequence"/>
</dbReference>
<reference evidence="3 4" key="1">
    <citation type="submission" date="2019-03" db="EMBL/GenBank/DDBJ databases">
        <title>Genomic Encyclopedia of Archaeal and Bacterial Type Strains, Phase II (KMG-II): from individual species to whole genera.</title>
        <authorList>
            <person name="Goeker M."/>
        </authorList>
    </citation>
    <scope>NUCLEOTIDE SEQUENCE [LARGE SCALE GENOMIC DNA]</scope>
    <source>
        <strain evidence="3 4">DSM 24782</strain>
    </source>
</reference>
<dbReference type="Gene3D" id="3.40.50.1820">
    <property type="entry name" value="alpha/beta hydrolase"/>
    <property type="match status" value="1"/>
</dbReference>
<evidence type="ECO:0000313" key="4">
    <source>
        <dbReference type="Proteomes" id="UP000295344"/>
    </source>
</evidence>
<dbReference type="InterPro" id="IPR000073">
    <property type="entry name" value="AB_hydrolase_1"/>
</dbReference>
<dbReference type="EMBL" id="SOAM01000003">
    <property type="protein sequence ID" value="TDS75841.1"/>
    <property type="molecule type" value="Genomic_DNA"/>
</dbReference>
<name>A0A4R7FIE3_9MICO</name>
<dbReference type="GO" id="GO:0016020">
    <property type="term" value="C:membrane"/>
    <property type="evidence" value="ECO:0007669"/>
    <property type="project" value="TreeGrafter"/>
</dbReference>
<evidence type="ECO:0000313" key="3">
    <source>
        <dbReference type="EMBL" id="TDS75841.1"/>
    </source>
</evidence>
<dbReference type="Pfam" id="PF00561">
    <property type="entry name" value="Abhydrolase_1"/>
    <property type="match status" value="1"/>
</dbReference>
<dbReference type="AlphaFoldDB" id="A0A4R7FIE3"/>
<dbReference type="GO" id="GO:0016787">
    <property type="term" value="F:hydrolase activity"/>
    <property type="evidence" value="ECO:0007669"/>
    <property type="project" value="UniProtKB-KW"/>
</dbReference>